<name>A0A0P1B1Z4_PLAHL</name>
<dbReference type="AlphaFoldDB" id="A0A0P1B1Z4"/>
<reference evidence="2" key="1">
    <citation type="submission" date="2014-09" db="EMBL/GenBank/DDBJ databases">
        <authorList>
            <person name="Sharma Rahul"/>
            <person name="Thines Marco"/>
        </authorList>
    </citation>
    <scope>NUCLEOTIDE SEQUENCE [LARGE SCALE GENOMIC DNA]</scope>
</reference>
<keyword evidence="2" id="KW-1185">Reference proteome</keyword>
<dbReference type="RefSeq" id="XP_024585138.1">
    <property type="nucleotide sequence ID" value="XM_024719883.1"/>
</dbReference>
<proteinExistence type="predicted"/>
<evidence type="ECO:0000313" key="2">
    <source>
        <dbReference type="Proteomes" id="UP000054928"/>
    </source>
</evidence>
<accession>A0A0P1B1Z4</accession>
<organism evidence="1 2">
    <name type="scientific">Plasmopara halstedii</name>
    <name type="common">Downy mildew of sunflower</name>
    <dbReference type="NCBI Taxonomy" id="4781"/>
    <lineage>
        <taxon>Eukaryota</taxon>
        <taxon>Sar</taxon>
        <taxon>Stramenopiles</taxon>
        <taxon>Oomycota</taxon>
        <taxon>Peronosporomycetes</taxon>
        <taxon>Peronosporales</taxon>
        <taxon>Peronosporaceae</taxon>
        <taxon>Plasmopara</taxon>
    </lineage>
</organism>
<sequence>MREGRGLRIRKLLTNGNDRDLFAGLDRLKRPASLPNDNSEDIFEVVDDETGNQLGYIAIRGG</sequence>
<dbReference type="EMBL" id="CCYD01003042">
    <property type="protein sequence ID" value="CEG48769.1"/>
    <property type="molecule type" value="Genomic_DNA"/>
</dbReference>
<dbReference type="GeneID" id="36401629"/>
<protein>
    <submittedName>
        <fullName evidence="1">Uncharacterized protein</fullName>
    </submittedName>
</protein>
<dbReference type="Proteomes" id="UP000054928">
    <property type="component" value="Unassembled WGS sequence"/>
</dbReference>
<evidence type="ECO:0000313" key="1">
    <source>
        <dbReference type="EMBL" id="CEG48769.1"/>
    </source>
</evidence>